<evidence type="ECO:0000313" key="8">
    <source>
        <dbReference type="Proteomes" id="UP000291343"/>
    </source>
</evidence>
<dbReference type="OrthoDB" id="1684102at2759"/>
<keyword evidence="3 5" id="KW-1133">Transmembrane helix</keyword>
<feature type="transmembrane region" description="Helical" evidence="5">
    <location>
        <begin position="112"/>
        <end position="131"/>
    </location>
</feature>
<accession>A0A482XWE4</accession>
<dbReference type="EMBL" id="QKKF02000071">
    <property type="protein sequence ID" value="RZF49310.1"/>
    <property type="molecule type" value="Genomic_DNA"/>
</dbReference>
<feature type="transmembrane region" description="Helical" evidence="5">
    <location>
        <begin position="47"/>
        <end position="67"/>
    </location>
</feature>
<comment type="subcellular location">
    <subcellularLocation>
        <location evidence="1">Membrane</location>
        <topology evidence="1">Multi-pass membrane protein</topology>
    </subcellularLocation>
</comment>
<evidence type="ECO:0000259" key="6">
    <source>
        <dbReference type="Pfam" id="PF01490"/>
    </source>
</evidence>
<evidence type="ECO:0000256" key="1">
    <source>
        <dbReference type="ARBA" id="ARBA00004141"/>
    </source>
</evidence>
<feature type="transmembrane region" description="Helical" evidence="5">
    <location>
        <begin position="248"/>
        <end position="275"/>
    </location>
</feature>
<keyword evidence="4 5" id="KW-0472">Membrane</keyword>
<dbReference type="InParanoid" id="A0A482XWE4"/>
<keyword evidence="8" id="KW-1185">Reference proteome</keyword>
<reference evidence="7 8" key="1">
    <citation type="journal article" date="2017" name="Gigascience">
        <title>Genome sequence of the small brown planthopper, Laodelphax striatellus.</title>
        <authorList>
            <person name="Zhu J."/>
            <person name="Jiang F."/>
            <person name="Wang X."/>
            <person name="Yang P."/>
            <person name="Bao Y."/>
            <person name="Zhao W."/>
            <person name="Wang W."/>
            <person name="Lu H."/>
            <person name="Wang Q."/>
            <person name="Cui N."/>
            <person name="Li J."/>
            <person name="Chen X."/>
            <person name="Luo L."/>
            <person name="Yu J."/>
            <person name="Kang L."/>
            <person name="Cui F."/>
        </authorList>
    </citation>
    <scope>NUCLEOTIDE SEQUENCE [LARGE SCALE GENOMIC DNA]</scope>
    <source>
        <strain evidence="7">Lst14</strain>
    </source>
</reference>
<evidence type="ECO:0000256" key="4">
    <source>
        <dbReference type="ARBA" id="ARBA00023136"/>
    </source>
</evidence>
<comment type="caution">
    <text evidence="7">The sequence shown here is derived from an EMBL/GenBank/DDBJ whole genome shotgun (WGS) entry which is preliminary data.</text>
</comment>
<dbReference type="Pfam" id="PF01490">
    <property type="entry name" value="Aa_trans"/>
    <property type="match status" value="1"/>
</dbReference>
<feature type="transmembrane region" description="Helical" evidence="5">
    <location>
        <begin position="151"/>
        <end position="168"/>
    </location>
</feature>
<feature type="transmembrane region" description="Helical" evidence="5">
    <location>
        <begin position="175"/>
        <end position="198"/>
    </location>
</feature>
<dbReference type="PANTHER" id="PTHR22950">
    <property type="entry name" value="AMINO ACID TRANSPORTER"/>
    <property type="match status" value="1"/>
</dbReference>
<dbReference type="Proteomes" id="UP000291343">
    <property type="component" value="Unassembled WGS sequence"/>
</dbReference>
<feature type="transmembrane region" description="Helical" evidence="5">
    <location>
        <begin position="406"/>
        <end position="429"/>
    </location>
</feature>
<organism evidence="7 8">
    <name type="scientific">Laodelphax striatellus</name>
    <name type="common">Small brown planthopper</name>
    <name type="synonym">Delphax striatella</name>
    <dbReference type="NCBI Taxonomy" id="195883"/>
    <lineage>
        <taxon>Eukaryota</taxon>
        <taxon>Metazoa</taxon>
        <taxon>Ecdysozoa</taxon>
        <taxon>Arthropoda</taxon>
        <taxon>Hexapoda</taxon>
        <taxon>Insecta</taxon>
        <taxon>Pterygota</taxon>
        <taxon>Neoptera</taxon>
        <taxon>Paraneoptera</taxon>
        <taxon>Hemiptera</taxon>
        <taxon>Auchenorrhyncha</taxon>
        <taxon>Fulgoroidea</taxon>
        <taxon>Delphacidae</taxon>
        <taxon>Criomorphinae</taxon>
        <taxon>Laodelphax</taxon>
    </lineage>
</organism>
<feature type="transmembrane region" description="Helical" evidence="5">
    <location>
        <begin position="218"/>
        <end position="236"/>
    </location>
</feature>
<evidence type="ECO:0000256" key="3">
    <source>
        <dbReference type="ARBA" id="ARBA00022989"/>
    </source>
</evidence>
<dbReference type="InterPro" id="IPR013057">
    <property type="entry name" value="AA_transpt_TM"/>
</dbReference>
<proteinExistence type="predicted"/>
<feature type="transmembrane region" description="Helical" evidence="5">
    <location>
        <begin position="345"/>
        <end position="362"/>
    </location>
</feature>
<evidence type="ECO:0000256" key="5">
    <source>
        <dbReference type="SAM" id="Phobius"/>
    </source>
</evidence>
<dbReference type="GO" id="GO:0015179">
    <property type="term" value="F:L-amino acid transmembrane transporter activity"/>
    <property type="evidence" value="ECO:0007669"/>
    <property type="project" value="TreeGrafter"/>
</dbReference>
<evidence type="ECO:0000313" key="7">
    <source>
        <dbReference type="EMBL" id="RZF49310.1"/>
    </source>
</evidence>
<dbReference type="AlphaFoldDB" id="A0A482XWE4"/>
<dbReference type="STRING" id="195883.A0A482XWE4"/>
<dbReference type="PANTHER" id="PTHR22950:SF349">
    <property type="entry name" value="AMINO ACID TRANSPORTER TRANSMEMBRANE DOMAIN-CONTAINING PROTEIN"/>
    <property type="match status" value="1"/>
</dbReference>
<gene>
    <name evidence="7" type="ORF">LSTR_LSTR006724</name>
</gene>
<keyword evidence="2 5" id="KW-0812">Transmembrane</keyword>
<sequence>MADSGYEPGDNRQHLRHPTTYIETLIHFYKACIGTGIMAMPYAFKEVGWITGIVATVVIGLLCVYLSNLLAMSSRKMCILEKKSTMTYVETANACLKYGPECSKDFKYFGSIINMFLMLYQFGCSCIYVVFVAGNLKHVWDYLYPDTNIDIRIFMLVMMIPQCIVALIDNYKHLAYCSLAADICTITGFILFAFYLLVDTKELSEISEFNNGVNRVPMFVSTVFFSLQAPAFILALENEMKSPKHYTGVYGIVNIAMIPATILYTVFGFCGYLKYGDDVKGSATINLPVGERMAQIILLLMSFAIFVTYHLSVFVTYELILKTFSSSPDESTNAEPVVKNYCRHYALRLAIVVGTNLCAMGIPNLSLFIVLLGALTLSVTGFAFIVMIWVCIFWNEYSGIKFGIFIVYNVFLLFLSVCVMVFGLGQAIFDIADFYSGEEKFD</sequence>
<feature type="domain" description="Amino acid transporter transmembrane" evidence="6">
    <location>
        <begin position="18"/>
        <end position="428"/>
    </location>
</feature>
<dbReference type="GO" id="GO:0005774">
    <property type="term" value="C:vacuolar membrane"/>
    <property type="evidence" value="ECO:0007669"/>
    <property type="project" value="TreeGrafter"/>
</dbReference>
<name>A0A482XWE4_LAOST</name>
<feature type="transmembrane region" description="Helical" evidence="5">
    <location>
        <begin position="295"/>
        <end position="317"/>
    </location>
</feature>
<evidence type="ECO:0000256" key="2">
    <source>
        <dbReference type="ARBA" id="ARBA00022692"/>
    </source>
</evidence>
<feature type="transmembrane region" description="Helical" evidence="5">
    <location>
        <begin position="368"/>
        <end position="394"/>
    </location>
</feature>
<protein>
    <recommendedName>
        <fullName evidence="6">Amino acid transporter transmembrane domain-containing protein</fullName>
    </recommendedName>
</protein>